<dbReference type="InterPro" id="IPR035992">
    <property type="entry name" value="Ricin_B-like_lectins"/>
</dbReference>
<feature type="signal peptide" evidence="1">
    <location>
        <begin position="1"/>
        <end position="15"/>
    </location>
</feature>
<dbReference type="EMBL" id="RCSS01000080">
    <property type="protein sequence ID" value="RVD93150.1"/>
    <property type="molecule type" value="Genomic_DNA"/>
</dbReference>
<evidence type="ECO:0000313" key="3">
    <source>
        <dbReference type="Proteomes" id="UP000282876"/>
    </source>
</evidence>
<keyword evidence="3" id="KW-1185">Reference proteome</keyword>
<comment type="caution">
    <text evidence="2">The sequence shown here is derived from an EMBL/GenBank/DDBJ whole genome shotgun (WGS) entry which is preliminary data.</text>
</comment>
<protein>
    <submittedName>
        <fullName evidence="2">Uncharacterized protein</fullName>
    </submittedName>
</protein>
<evidence type="ECO:0000313" key="2">
    <source>
        <dbReference type="EMBL" id="RVD93150.1"/>
    </source>
</evidence>
<keyword evidence="1" id="KW-0732">Signal</keyword>
<dbReference type="AlphaFoldDB" id="A0A437APP8"/>
<reference evidence="2 3" key="1">
    <citation type="submission" date="2018-10" db="EMBL/GenBank/DDBJ databases">
        <title>Draft genome sequence of the microsporidian Tubulinosema ratisbonensis.</title>
        <authorList>
            <person name="Polonais V."/>
            <person name="Peyretaillade E."/>
            <person name="Niehus S."/>
            <person name="Wawrzyniak I."/>
            <person name="Franchet A."/>
            <person name="Gaspin C."/>
            <person name="Reichstadt M."/>
            <person name="Belser C."/>
            <person name="Labadie K."/>
            <person name="Delbac F."/>
            <person name="Ferrandon D."/>
        </authorList>
    </citation>
    <scope>NUCLEOTIDE SEQUENCE [LARGE SCALE GENOMIC DNA]</scope>
    <source>
        <strain evidence="2 3">Franzen</strain>
    </source>
</reference>
<dbReference type="CDD" id="cd00161">
    <property type="entry name" value="beta-trefoil_Ricin-like"/>
    <property type="match status" value="1"/>
</dbReference>
<organism evidence="2 3">
    <name type="scientific">Tubulinosema ratisbonensis</name>
    <dbReference type="NCBI Taxonomy" id="291195"/>
    <lineage>
        <taxon>Eukaryota</taxon>
        <taxon>Fungi</taxon>
        <taxon>Fungi incertae sedis</taxon>
        <taxon>Microsporidia</taxon>
        <taxon>Tubulinosematoidea</taxon>
        <taxon>Tubulinosematidae</taxon>
        <taxon>Tubulinosema</taxon>
    </lineage>
</organism>
<dbReference type="VEuPathDB" id="MicrosporidiaDB:TUBRATIS_003260"/>
<name>A0A437APP8_9MICR</name>
<dbReference type="Proteomes" id="UP000282876">
    <property type="component" value="Unassembled WGS sequence"/>
</dbReference>
<sequence>MLILISLLKNILCLTDKTEVIINLASNPLLKLHVNENNTLVAKKFSILNKFASGLGVSESRATLVPKSDNVVQIFFKGSPVAYSEYDNKIKINIASEFDPKTFFNMVESGNGTVRFENNMKCIDAGLTENTFMDNFVTLAPCNGSPSQSFEITPSGLSAGSLFSGIGSRLSGLAGGAAGFASSYRYSSSSSASSRM</sequence>
<feature type="chain" id="PRO_5019575609" evidence="1">
    <location>
        <begin position="16"/>
        <end position="196"/>
    </location>
</feature>
<dbReference type="SUPFAM" id="SSF50370">
    <property type="entry name" value="Ricin B-like lectins"/>
    <property type="match status" value="1"/>
</dbReference>
<gene>
    <name evidence="2" type="ORF">TUBRATIS_003260</name>
</gene>
<proteinExistence type="predicted"/>
<accession>A0A437APP8</accession>
<evidence type="ECO:0000256" key="1">
    <source>
        <dbReference type="SAM" id="SignalP"/>
    </source>
</evidence>